<evidence type="ECO:0000313" key="7">
    <source>
        <dbReference type="Proteomes" id="UP000095546"/>
    </source>
</evidence>
<dbReference type="SMART" id="SM00487">
    <property type="entry name" value="DEXDc"/>
    <property type="match status" value="1"/>
</dbReference>
<feature type="domain" description="Helicase ATP-binding" evidence="4">
    <location>
        <begin position="629"/>
        <end position="789"/>
    </location>
</feature>
<evidence type="ECO:0000313" key="6">
    <source>
        <dbReference type="EMBL" id="CUN96748.1"/>
    </source>
</evidence>
<keyword evidence="7" id="KW-1185">Reference proteome</keyword>
<dbReference type="InterPro" id="IPR001650">
    <property type="entry name" value="Helicase_C-like"/>
</dbReference>
<dbReference type="eggNOG" id="COG4715">
    <property type="taxonomic scope" value="Bacteria"/>
</dbReference>
<dbReference type="Gene3D" id="3.40.50.300">
    <property type="entry name" value="P-loop containing nucleotide triphosphate hydrolases"/>
    <property type="match status" value="1"/>
</dbReference>
<dbReference type="InterPro" id="IPR000330">
    <property type="entry name" value="SNF2_N"/>
</dbReference>
<dbReference type="InterPro" id="IPR013663">
    <property type="entry name" value="Helicase_SWF/SNF/SWI_bac"/>
</dbReference>
<dbReference type="STRING" id="187979.ERS852385_01809"/>
<dbReference type="GO" id="GO:0005524">
    <property type="term" value="F:ATP binding"/>
    <property type="evidence" value="ECO:0007669"/>
    <property type="project" value="InterPro"/>
</dbReference>
<feature type="domain" description="Helicase C-terminal" evidence="5">
    <location>
        <begin position="914"/>
        <end position="1065"/>
    </location>
</feature>
<dbReference type="RefSeq" id="WP_055162338.1">
    <property type="nucleotide sequence ID" value="NZ_CABIWZ010000016.1"/>
</dbReference>
<organism evidence="6 7">
    <name type="scientific">Mitsuokella jalaludinii</name>
    <dbReference type="NCBI Taxonomy" id="187979"/>
    <lineage>
        <taxon>Bacteria</taxon>
        <taxon>Bacillati</taxon>
        <taxon>Bacillota</taxon>
        <taxon>Negativicutes</taxon>
        <taxon>Selenomonadales</taxon>
        <taxon>Selenomonadaceae</taxon>
        <taxon>Mitsuokella</taxon>
    </lineage>
</organism>
<dbReference type="GO" id="GO:0004386">
    <property type="term" value="F:helicase activity"/>
    <property type="evidence" value="ECO:0007669"/>
    <property type="project" value="UniProtKB-KW"/>
</dbReference>
<dbReference type="GO" id="GO:0016787">
    <property type="term" value="F:hydrolase activity"/>
    <property type="evidence" value="ECO:0007669"/>
    <property type="project" value="UniProtKB-KW"/>
</dbReference>
<dbReference type="SUPFAM" id="SSF52540">
    <property type="entry name" value="P-loop containing nucleoside triphosphate hydrolases"/>
    <property type="match status" value="2"/>
</dbReference>
<dbReference type="InterPro" id="IPR014001">
    <property type="entry name" value="Helicase_ATP-bd"/>
</dbReference>
<dbReference type="SMART" id="SM00490">
    <property type="entry name" value="HELICc"/>
    <property type="match status" value="1"/>
</dbReference>
<feature type="domain" description="SWIM-type" evidence="3">
    <location>
        <begin position="50"/>
        <end position="91"/>
    </location>
</feature>
<dbReference type="eggNOG" id="COG0553">
    <property type="taxonomic scope" value="Bacteria"/>
</dbReference>
<keyword evidence="1" id="KW-0378">Hydrolase</keyword>
<keyword evidence="6" id="KW-0067">ATP-binding</keyword>
<keyword evidence="2" id="KW-0863">Zinc-finger</keyword>
<name>A0A174BAR2_9FIRM</name>
<dbReference type="PROSITE" id="PS50966">
    <property type="entry name" value="ZF_SWIM"/>
    <property type="match status" value="1"/>
</dbReference>
<dbReference type="Proteomes" id="UP000095546">
    <property type="component" value="Unassembled WGS sequence"/>
</dbReference>
<dbReference type="Pfam" id="PF00271">
    <property type="entry name" value="Helicase_C"/>
    <property type="match status" value="1"/>
</dbReference>
<evidence type="ECO:0000256" key="1">
    <source>
        <dbReference type="ARBA" id="ARBA00022801"/>
    </source>
</evidence>
<dbReference type="CDD" id="cd18012">
    <property type="entry name" value="DEXQc_arch_SWI2_SNF2"/>
    <property type="match status" value="1"/>
</dbReference>
<sequence length="1078" mass="121738">MIDEEQIRAVATDAAYKRGVRYFRRGAVGHLERQEDGRSYTAVVEGTEAYHVRISLTEAGDEVESFHCDCPAAAQYLGACKHVVAVLKTVQQQSMAGCSSQGTDAGGRRLLQGFQLAAQLPSAPLQEPVYLVPRLFVESAPGRVESWLEFRIGMSRLYVVRNLMELLQRVMAGEDYSLGRNNVIHTASLRWADGVSERLWAFMQQAYRDEKSLLRHQPALSYMHALQKSTVFEHKMMHLTPSLLEDFLAIMGETSIELHIDGSEAIAAHLREGKPAIHLEVSRLADRSGRITLEDGDLTPLSEDCRILYQHEAIYRVADAFGRALQPLWQAFARATSVQLSHGDMTPFFSSILPAVEQVADVDVDAGFEEEFLLVPLTAELYLDYEGEGIAVKPVFVYDHIRFNPVVQAVPEADEGHLLVRDSEAEQALLAVFARYGFVKKRDQFVQLDEEKSYDFLTQGLEELPERVEIFYEASFERRPVRPMPKVTAGVSVNDMDLLEVTFNMKDVDYQELLDILDSYRQKKRYHRMKDRSFVTLGDQQLRAIASLVENAGLRQKDLAGGKIELPLSEAMYLDGLAREDEGLQLVRSRRFREIVRGIRQPQEADYEVPTSLKPVLRDYQVTGFNWLSGLADHHLGGILADDMGLGKTLQVITFLLARKAPEAPPSLVVAPTSLLYNWLEEIARFAPALQAVAVAGSKAERRALLEQAGGVDVIVTTYDTLKRDVDLYAQRRFACIFLDEAQHIKNPATQSARAVKKLSADTCFALTGTPIENTLTELWSIFDFLMPGYLGSQSKFKQRFELPIVRAEDKKASKALRQRVMPFILRRMKKDVLKELPDKVERKLVGEMTPQQAKVYRAYFMKSQRDFLREVSLASPGEQRIKILAILTRLRQIACDPSLFLESYHGGSGKLDMLEELIAEAREGGHRLLIFSQFTTMLSHIAERLRKRGLAHFYLDGATPALTRMKLVREFNRGAVPVFLISLKAGGTGLNLTGADMVVHFDPWWNPAVEDQATDRAYRLGQRSNVQVFKLIMKGTVEEKIYELQEKKKSLIDQMIKPGENFLAKLTEEEIRALFQG</sequence>
<dbReference type="InterPro" id="IPR038718">
    <property type="entry name" value="SNF2-like_sf"/>
</dbReference>
<accession>A0A174BAR2</accession>
<reference evidence="6 7" key="1">
    <citation type="submission" date="2015-09" db="EMBL/GenBank/DDBJ databases">
        <authorList>
            <consortium name="Pathogen Informatics"/>
        </authorList>
    </citation>
    <scope>NUCLEOTIDE SEQUENCE [LARGE SCALE GENOMIC DNA]</scope>
    <source>
        <strain evidence="6 7">2789STDY5608828</strain>
    </source>
</reference>
<dbReference type="PANTHER" id="PTHR10799">
    <property type="entry name" value="SNF2/RAD54 HELICASE FAMILY"/>
    <property type="match status" value="1"/>
</dbReference>
<dbReference type="Pfam" id="PF00176">
    <property type="entry name" value="SNF2-rel_dom"/>
    <property type="match status" value="1"/>
</dbReference>
<dbReference type="InterPro" id="IPR027417">
    <property type="entry name" value="P-loop_NTPase"/>
</dbReference>
<keyword evidence="6" id="KW-0347">Helicase</keyword>
<dbReference type="PROSITE" id="PS51194">
    <property type="entry name" value="HELICASE_CTER"/>
    <property type="match status" value="1"/>
</dbReference>
<dbReference type="InterPro" id="IPR007527">
    <property type="entry name" value="Znf_SWIM"/>
</dbReference>
<dbReference type="CDD" id="cd18793">
    <property type="entry name" value="SF2_C_SNF"/>
    <property type="match status" value="1"/>
</dbReference>
<proteinExistence type="predicted"/>
<dbReference type="Gene3D" id="3.40.50.10810">
    <property type="entry name" value="Tandem AAA-ATPase domain"/>
    <property type="match status" value="1"/>
</dbReference>
<keyword evidence="2" id="KW-0862">Zinc</keyword>
<dbReference type="Pfam" id="PF08455">
    <property type="entry name" value="SNF2_assoc"/>
    <property type="match status" value="1"/>
</dbReference>
<dbReference type="OrthoDB" id="9760715at2"/>
<evidence type="ECO:0000256" key="2">
    <source>
        <dbReference type="PROSITE-ProRule" id="PRU00325"/>
    </source>
</evidence>
<protein>
    <submittedName>
        <fullName evidence="6">ATP-dependent helicase HepA</fullName>
    </submittedName>
</protein>
<evidence type="ECO:0000259" key="3">
    <source>
        <dbReference type="PROSITE" id="PS50966"/>
    </source>
</evidence>
<keyword evidence="6" id="KW-0547">Nucleotide-binding</keyword>
<evidence type="ECO:0000259" key="5">
    <source>
        <dbReference type="PROSITE" id="PS51194"/>
    </source>
</evidence>
<dbReference type="InterPro" id="IPR049730">
    <property type="entry name" value="SNF2/RAD54-like_C"/>
</dbReference>
<keyword evidence="2" id="KW-0479">Metal-binding</keyword>
<dbReference type="EMBL" id="CYYU01000016">
    <property type="protein sequence ID" value="CUN96748.1"/>
    <property type="molecule type" value="Genomic_DNA"/>
</dbReference>
<dbReference type="GO" id="GO:0008270">
    <property type="term" value="F:zinc ion binding"/>
    <property type="evidence" value="ECO:0007669"/>
    <property type="project" value="UniProtKB-KW"/>
</dbReference>
<dbReference type="AlphaFoldDB" id="A0A174BAR2"/>
<dbReference type="FunFam" id="3.40.50.300:FF:000533">
    <property type="entry name" value="Helicase, Snf2 family"/>
    <property type="match status" value="1"/>
</dbReference>
<evidence type="ECO:0000259" key="4">
    <source>
        <dbReference type="PROSITE" id="PS51192"/>
    </source>
</evidence>
<gene>
    <name evidence="6" type="ORF">ERS852385_01809</name>
</gene>
<dbReference type="PROSITE" id="PS51192">
    <property type="entry name" value="HELICASE_ATP_BIND_1"/>
    <property type="match status" value="1"/>
</dbReference>